<dbReference type="Pfam" id="PF05635">
    <property type="entry name" value="23S_rRNA_IVP"/>
    <property type="match status" value="1"/>
</dbReference>
<comment type="caution">
    <text evidence="1">The sequence shown here is derived from an EMBL/GenBank/DDBJ whole genome shotgun (WGS) entry which is preliminary data.</text>
</comment>
<organism evidence="1 2">
    <name type="scientific">Gramella jeungdoensis</name>
    <dbReference type="NCBI Taxonomy" id="708091"/>
    <lineage>
        <taxon>Bacteria</taxon>
        <taxon>Pseudomonadati</taxon>
        <taxon>Bacteroidota</taxon>
        <taxon>Flavobacteriia</taxon>
        <taxon>Flavobacteriales</taxon>
        <taxon>Flavobacteriaceae</taxon>
        <taxon>Christiangramia</taxon>
    </lineage>
</organism>
<reference evidence="1" key="1">
    <citation type="submission" date="2022-06" db="EMBL/GenBank/DDBJ databases">
        <title>Gramella sediminis sp. nov., isolated from deep-sea sediment of the Indian Ocean.</title>
        <authorList>
            <person name="Yang L."/>
        </authorList>
    </citation>
    <scope>NUCLEOTIDE SEQUENCE</scope>
    <source>
        <strain evidence="1">HMD3159</strain>
    </source>
</reference>
<protein>
    <submittedName>
        <fullName evidence="1">Four helix bundle protein</fullName>
    </submittedName>
</protein>
<dbReference type="SUPFAM" id="SSF158446">
    <property type="entry name" value="IVS-encoded protein-like"/>
    <property type="match status" value="1"/>
</dbReference>
<accession>A0ABT0Z374</accession>
<evidence type="ECO:0000313" key="1">
    <source>
        <dbReference type="EMBL" id="MCM8569979.1"/>
    </source>
</evidence>
<dbReference type="Proteomes" id="UP001155077">
    <property type="component" value="Unassembled WGS sequence"/>
</dbReference>
<dbReference type="NCBIfam" id="TIGR02436">
    <property type="entry name" value="four helix bundle protein"/>
    <property type="match status" value="1"/>
</dbReference>
<proteinExistence type="predicted"/>
<dbReference type="Gene3D" id="1.20.1440.60">
    <property type="entry name" value="23S rRNA-intervening sequence"/>
    <property type="match status" value="1"/>
</dbReference>
<dbReference type="PANTHER" id="PTHR38471:SF2">
    <property type="entry name" value="FOUR HELIX BUNDLE PROTEIN"/>
    <property type="match status" value="1"/>
</dbReference>
<dbReference type="PIRSF" id="PIRSF035652">
    <property type="entry name" value="CHP02436"/>
    <property type="match status" value="1"/>
</dbReference>
<keyword evidence="2" id="KW-1185">Reference proteome</keyword>
<gene>
    <name evidence="1" type="ORF">NE848_11355</name>
</gene>
<dbReference type="RefSeq" id="WP_252113632.1">
    <property type="nucleotide sequence ID" value="NZ_JAMSCK010000004.1"/>
</dbReference>
<dbReference type="InterPro" id="IPR036583">
    <property type="entry name" value="23S_rRNA_IVS_sf"/>
</dbReference>
<dbReference type="InterPro" id="IPR012657">
    <property type="entry name" value="23S_rRNA-intervening_sequence"/>
</dbReference>
<sequence length="117" mass="13481">MRNLKDRTKQFAVDCWKFCAQLPHSREYNAYVNQLIRSSSSVGANYRAAQRAKSNADFINKLKIVEEEADESMYFLEILIEVLDNDVEKAKILHAECNEIISIIVSAINTTKRKINK</sequence>
<dbReference type="PANTHER" id="PTHR38471">
    <property type="entry name" value="FOUR HELIX BUNDLE PROTEIN"/>
    <property type="match status" value="1"/>
</dbReference>
<evidence type="ECO:0000313" key="2">
    <source>
        <dbReference type="Proteomes" id="UP001155077"/>
    </source>
</evidence>
<dbReference type="EMBL" id="JAMSCK010000004">
    <property type="protein sequence ID" value="MCM8569979.1"/>
    <property type="molecule type" value="Genomic_DNA"/>
</dbReference>
<name>A0ABT0Z374_9FLAO</name>